<accession>A0ACD1E1Y9</accession>
<keyword evidence="2" id="KW-1185">Reference proteome</keyword>
<gene>
    <name evidence="1" type="ORF">KM842_09945</name>
</gene>
<evidence type="ECO:0000313" key="2">
    <source>
        <dbReference type="Proteomes" id="UP000681794"/>
    </source>
</evidence>
<evidence type="ECO:0000313" key="1">
    <source>
        <dbReference type="EMBL" id="QWS32612.1"/>
    </source>
</evidence>
<dbReference type="Proteomes" id="UP000681794">
    <property type="component" value="Chromosome"/>
</dbReference>
<sequence>MSDGRVHEQDQLGGADHYGYRVHDAGEEREPHARALLTFVASKARNALERVTHGGTEKLGRVALQSAPAVGTEGVGSSILDFTADPDGSVPHRDGMRTTPNRLGHQLVEARCACLLLLAAAVTYVPTFPADRWDQIRRFVLDASVEAAAASMITAERLLVVAAPYVDWVVNINGYPTKTMVVFHPVMVRRYVTRADVTWTDTTRRTYRSLLMRMSEALVGTVPLEFSATSPQSTAAPYDDLDLHLLESWATGQSTAARRRSAGVVLALCTGAGLKANELLQVRRRDITVDADGILVSVACTGRAVPLLARFEPLLLNAIANVAEDDWVFGSPKRVKHGISTLTTFLYDTDRGNEPDPVTTRMRNTWIITHLIAGTNMRALMTAAGVTKFEHLDQLVAHVPALGAASYRQQLRAEAVTR</sequence>
<organism evidence="1 2">
    <name type="scientific">Curtobacterium aetherium</name>
    <dbReference type="NCBI Taxonomy" id="2841594"/>
    <lineage>
        <taxon>Bacteria</taxon>
        <taxon>Bacillati</taxon>
        <taxon>Actinomycetota</taxon>
        <taxon>Actinomycetes</taxon>
        <taxon>Micrococcales</taxon>
        <taxon>Microbacteriaceae</taxon>
        <taxon>Curtobacterium</taxon>
    </lineage>
</organism>
<proteinExistence type="predicted"/>
<reference evidence="1" key="1">
    <citation type="submission" date="2021-06" db="EMBL/GenBank/DDBJ databases">
        <authorList>
            <person name="Ellington A.J."/>
            <person name="Bryan N.C."/>
            <person name="Christner B.C."/>
            <person name="Reisch C.R."/>
        </authorList>
    </citation>
    <scope>NUCLEOTIDE SEQUENCE</scope>
    <source>
        <strain evidence="1">L6-1</strain>
    </source>
</reference>
<name>A0ACD1E1Y9_9MICO</name>
<dbReference type="EMBL" id="CP076544">
    <property type="protein sequence ID" value="QWS32612.1"/>
    <property type="molecule type" value="Genomic_DNA"/>
</dbReference>
<protein>
    <submittedName>
        <fullName evidence="1">Uncharacterized protein</fullName>
    </submittedName>
</protein>